<evidence type="ECO:0000313" key="2">
    <source>
        <dbReference type="EMBL" id="APA89962.2"/>
    </source>
</evidence>
<keyword evidence="3" id="KW-1185">Reference proteome</keyword>
<feature type="region of interest" description="Disordered" evidence="1">
    <location>
        <begin position="105"/>
        <end position="125"/>
    </location>
</feature>
<dbReference type="KEGG" id="pspw:BJG93_31525"/>
<dbReference type="Proteomes" id="UP000179860">
    <property type="component" value="Plasmid pl1WSM5005"/>
</dbReference>
<evidence type="ECO:0000313" key="3">
    <source>
        <dbReference type="Proteomes" id="UP000179860"/>
    </source>
</evidence>
<name>A0A1I9YUS7_9BURK</name>
<reference evidence="2" key="2">
    <citation type="submission" date="2021-06" db="EMBL/GenBank/DDBJ databases">
        <authorList>
            <person name="Rogers T.H."/>
            <person name="Ramsay J.P."/>
            <person name="Wang P."/>
            <person name="Terpolilli J."/>
        </authorList>
    </citation>
    <scope>NUCLEOTIDE SEQUENCE [LARGE SCALE GENOMIC DNA]</scope>
    <source>
        <strain evidence="2">WSM5005</strain>
        <plasmid evidence="2">pl1WSM5005</plasmid>
    </source>
</reference>
<gene>
    <name evidence="2" type="ORF">BJG93_31525</name>
</gene>
<dbReference type="EMBL" id="CP017563">
    <property type="protein sequence ID" value="APA89962.2"/>
    <property type="molecule type" value="Genomic_DNA"/>
</dbReference>
<protein>
    <submittedName>
        <fullName evidence="2">Uncharacterized protein</fullName>
    </submittedName>
</protein>
<dbReference type="AlphaFoldDB" id="A0A1I9YUS7"/>
<geneLocation type="plasmid" evidence="2 3">
    <name>pl1WSM5005</name>
</geneLocation>
<proteinExistence type="predicted"/>
<sequence>MTARTTSGSDAGDARPFRLIAVENRVLAQNEDGKLIELGQLMRDDHQGWLARLDVGDIEAGPLHDAQAVLNALVPLLTFDYLDGLFTAEAHIEVSAPISGCPQTHFTLKEPAPHGLQAGETPHRF</sequence>
<keyword evidence="2" id="KW-0614">Plasmid</keyword>
<reference evidence="2" key="1">
    <citation type="submission" date="2016-09" db="EMBL/GenBank/DDBJ databases">
        <title>The Complete Genome of Burkholderia sprentiae wsm5005.</title>
        <authorList>
            <person name="De Meyer S."/>
            <person name="Wang P."/>
            <person name="Terpolilli J."/>
        </authorList>
    </citation>
    <scope>NUCLEOTIDE SEQUENCE [LARGE SCALE GENOMIC DNA]</scope>
    <source>
        <strain evidence="2">WSM5005</strain>
        <plasmid evidence="2">pl1WSM5005</plasmid>
    </source>
</reference>
<evidence type="ECO:0000256" key="1">
    <source>
        <dbReference type="SAM" id="MobiDB-lite"/>
    </source>
</evidence>
<accession>A0A1I9YUS7</accession>
<organism evidence="2 3">
    <name type="scientific">Paraburkholderia sprentiae WSM5005</name>
    <dbReference type="NCBI Taxonomy" id="754502"/>
    <lineage>
        <taxon>Bacteria</taxon>
        <taxon>Pseudomonadati</taxon>
        <taxon>Pseudomonadota</taxon>
        <taxon>Betaproteobacteria</taxon>
        <taxon>Burkholderiales</taxon>
        <taxon>Burkholderiaceae</taxon>
        <taxon>Paraburkholderia</taxon>
    </lineage>
</organism>
<dbReference type="RefSeq" id="WP_063828898.1">
    <property type="nucleotide sequence ID" value="NZ_CP017563.2"/>
</dbReference>